<organism evidence="2 3">
    <name type="scientific">Rangifer tarandus platyrhynchus</name>
    <name type="common">Svalbard reindeer</name>
    <dbReference type="NCBI Taxonomy" id="3082113"/>
    <lineage>
        <taxon>Eukaryota</taxon>
        <taxon>Metazoa</taxon>
        <taxon>Chordata</taxon>
        <taxon>Craniata</taxon>
        <taxon>Vertebrata</taxon>
        <taxon>Euteleostomi</taxon>
        <taxon>Mammalia</taxon>
        <taxon>Eutheria</taxon>
        <taxon>Laurasiatheria</taxon>
        <taxon>Artiodactyla</taxon>
        <taxon>Ruminantia</taxon>
        <taxon>Pecora</taxon>
        <taxon>Cervidae</taxon>
        <taxon>Odocoileinae</taxon>
        <taxon>Rangifer</taxon>
    </lineage>
</organism>
<sequence>MAGWCLREDWTLPVDLGPLPAPASLHAAGEPPSPPLGESSSFHETQVAHWLLPALQPAREPVLEQKVPLSQPSTRATSSPQLSPWAGNWDKVERWRCVFISRCVPPPSPPHPLPSPPTTPLEFD</sequence>
<feature type="region of interest" description="Disordered" evidence="1">
    <location>
        <begin position="103"/>
        <end position="124"/>
    </location>
</feature>
<protein>
    <submittedName>
        <fullName evidence="2">Uncharacterized protein</fullName>
    </submittedName>
</protein>
<proteinExistence type="predicted"/>
<feature type="compositionally biased region" description="Polar residues" evidence="1">
    <location>
        <begin position="68"/>
        <end position="82"/>
    </location>
</feature>
<feature type="region of interest" description="Disordered" evidence="1">
    <location>
        <begin position="62"/>
        <end position="85"/>
    </location>
</feature>
<dbReference type="Proteomes" id="UP001176941">
    <property type="component" value="Chromosome 21"/>
</dbReference>
<keyword evidence="3" id="KW-1185">Reference proteome</keyword>
<name>A0ABN8YQD2_RANTA</name>
<accession>A0ABN8YQD2</accession>
<evidence type="ECO:0000256" key="1">
    <source>
        <dbReference type="SAM" id="MobiDB-lite"/>
    </source>
</evidence>
<evidence type="ECO:0000313" key="2">
    <source>
        <dbReference type="EMBL" id="CAI9163762.1"/>
    </source>
</evidence>
<reference evidence="2" key="1">
    <citation type="submission" date="2023-04" db="EMBL/GenBank/DDBJ databases">
        <authorList>
            <consortium name="ELIXIR-Norway"/>
        </authorList>
    </citation>
    <scope>NUCLEOTIDE SEQUENCE [LARGE SCALE GENOMIC DNA]</scope>
</reference>
<evidence type="ECO:0000313" key="3">
    <source>
        <dbReference type="Proteomes" id="UP001176941"/>
    </source>
</evidence>
<dbReference type="EMBL" id="OX459957">
    <property type="protein sequence ID" value="CAI9163762.1"/>
    <property type="molecule type" value="Genomic_DNA"/>
</dbReference>
<gene>
    <name evidence="2" type="ORF">MRATA1EN1_LOCUS12724</name>
</gene>
<feature type="region of interest" description="Disordered" evidence="1">
    <location>
        <begin position="17"/>
        <end position="43"/>
    </location>
</feature>
<feature type="compositionally biased region" description="Pro residues" evidence="1">
    <location>
        <begin position="104"/>
        <end position="124"/>
    </location>
</feature>